<dbReference type="EMBL" id="JAHZSS010000025">
    <property type="protein sequence ID" value="MBW8192602.1"/>
    <property type="molecule type" value="Genomic_DNA"/>
</dbReference>
<keyword evidence="13" id="KW-1185">Reference proteome</keyword>
<evidence type="ECO:0000313" key="13">
    <source>
        <dbReference type="Proteomes" id="UP001166251"/>
    </source>
</evidence>
<dbReference type="InterPro" id="IPR050226">
    <property type="entry name" value="NagZ_Beta-hexosaminidase"/>
</dbReference>
<dbReference type="Proteomes" id="UP001166251">
    <property type="component" value="Unassembled WGS sequence"/>
</dbReference>
<dbReference type="PANTHER" id="PTHR30480">
    <property type="entry name" value="BETA-HEXOSAMINIDASE-RELATED"/>
    <property type="match status" value="1"/>
</dbReference>
<reference evidence="12" key="1">
    <citation type="submission" date="2021-07" db="EMBL/GenBank/DDBJ databases">
        <title>Neiella marina sp. nov., isolated from the intestinal content of sea cucumber Apostichopus japonicus.</title>
        <authorList>
            <person name="Bai X."/>
        </authorList>
    </citation>
    <scope>NUCLEOTIDE SEQUENCE</scope>
    <source>
        <strain evidence="12">126</strain>
    </source>
</reference>
<dbReference type="Pfam" id="PF00933">
    <property type="entry name" value="Glyco_hydro_3"/>
    <property type="match status" value="1"/>
</dbReference>
<feature type="binding site" evidence="10">
    <location>
        <begin position="165"/>
        <end position="166"/>
    </location>
    <ligand>
        <name>substrate</name>
    </ligand>
</feature>
<keyword evidence="5 10" id="KW-0133">Cell shape</keyword>
<dbReference type="PANTHER" id="PTHR30480:SF13">
    <property type="entry name" value="BETA-HEXOSAMINIDASE"/>
    <property type="match status" value="1"/>
</dbReference>
<organism evidence="12 13">
    <name type="scientific">Neiella holothuriorum</name>
    <dbReference type="NCBI Taxonomy" id="2870530"/>
    <lineage>
        <taxon>Bacteria</taxon>
        <taxon>Pseudomonadati</taxon>
        <taxon>Pseudomonadota</taxon>
        <taxon>Gammaproteobacteria</taxon>
        <taxon>Alteromonadales</taxon>
        <taxon>Echinimonadaceae</taxon>
        <taxon>Neiella</taxon>
    </lineage>
</organism>
<evidence type="ECO:0000256" key="10">
    <source>
        <dbReference type="HAMAP-Rule" id="MF_00364"/>
    </source>
</evidence>
<sequence>MGPLMLDLQSKTLQADEHDLLQHPAVGGVILFTRNFETRTQLNHFVAEIREVAGKPLLLAVDHEGGRVQRFRSGFSAIPAMGKIAELVNEHSWSELQLARELGWLMAAEVLACDIDISFAPVLDLNGISEVIGDRAFADNPAQVTELAAAFIDGMHDAGMKCTGKHYPGHGSVAADSHIAIPVDDRSEADVAQDEVVFKDLIGSKRLDAMMPAHVIYPQLDDKPAGFSPYWLNRLRQQLGFDGVIFSDDLAMKGAEPMGSYPQRAKAALLAGCDMVLLCNDRAGVLELLADDSWQNVLPHSQRLKSLLNSTKTEWDYLHQSERYKQLLANFPTLAIPAL</sequence>
<evidence type="ECO:0000256" key="8">
    <source>
        <dbReference type="ARBA" id="ARBA00023306"/>
    </source>
</evidence>
<feature type="site" description="Important for catalytic activity" evidence="10">
    <location>
        <position position="176"/>
    </location>
</feature>
<keyword evidence="9 10" id="KW-0961">Cell wall biogenesis/degradation</keyword>
<comment type="pathway">
    <text evidence="10">Cell wall biogenesis; peptidoglycan recycling.</text>
</comment>
<feature type="active site" description="Nucleophile" evidence="10">
    <location>
        <position position="248"/>
    </location>
</feature>
<evidence type="ECO:0000256" key="6">
    <source>
        <dbReference type="ARBA" id="ARBA00022984"/>
    </source>
</evidence>
<gene>
    <name evidence="10 12" type="primary">nagZ</name>
    <name evidence="12" type="ORF">K0504_16305</name>
</gene>
<feature type="binding site" evidence="10">
    <location>
        <position position="70"/>
    </location>
    <ligand>
        <name>substrate</name>
    </ligand>
</feature>
<evidence type="ECO:0000256" key="4">
    <source>
        <dbReference type="ARBA" id="ARBA00022801"/>
    </source>
</evidence>
<dbReference type="SUPFAM" id="SSF51445">
    <property type="entry name" value="(Trans)glycosidases"/>
    <property type="match status" value="1"/>
</dbReference>
<dbReference type="HAMAP" id="MF_00364">
    <property type="entry name" value="NagZ"/>
    <property type="match status" value="1"/>
</dbReference>
<comment type="catalytic activity">
    <reaction evidence="1 10">
        <text>Hydrolysis of terminal non-reducing N-acetyl-D-hexosamine residues in N-acetyl-beta-D-hexosaminides.</text>
        <dbReference type="EC" id="3.2.1.52"/>
    </reaction>
</comment>
<keyword evidence="8 10" id="KW-0131">Cell cycle</keyword>
<dbReference type="InterPro" id="IPR036962">
    <property type="entry name" value="Glyco_hydro_3_N_sf"/>
</dbReference>
<dbReference type="NCBIfam" id="NF003740">
    <property type="entry name" value="PRK05337.1"/>
    <property type="match status" value="1"/>
</dbReference>
<evidence type="ECO:0000256" key="5">
    <source>
        <dbReference type="ARBA" id="ARBA00022960"/>
    </source>
</evidence>
<evidence type="ECO:0000256" key="7">
    <source>
        <dbReference type="ARBA" id="ARBA00023295"/>
    </source>
</evidence>
<keyword evidence="4 10" id="KW-0378">Hydrolase</keyword>
<feature type="binding site" evidence="10">
    <location>
        <position position="62"/>
    </location>
    <ligand>
        <name>substrate</name>
    </ligand>
</feature>
<keyword evidence="7 10" id="KW-0326">Glycosidase</keyword>
<evidence type="ECO:0000256" key="3">
    <source>
        <dbReference type="ARBA" id="ARBA00022618"/>
    </source>
</evidence>
<accession>A0ABS7EJR9</accession>
<evidence type="ECO:0000256" key="2">
    <source>
        <dbReference type="ARBA" id="ARBA00022490"/>
    </source>
</evidence>
<evidence type="ECO:0000313" key="12">
    <source>
        <dbReference type="EMBL" id="MBW8192602.1"/>
    </source>
</evidence>
<evidence type="ECO:0000256" key="1">
    <source>
        <dbReference type="ARBA" id="ARBA00001231"/>
    </source>
</evidence>
<protein>
    <recommendedName>
        <fullName evidence="10">Beta-hexosaminidase</fullName>
        <ecNumber evidence="10">3.2.1.52</ecNumber>
    </recommendedName>
    <alternativeName>
        <fullName evidence="10">Beta-N-acetylhexosaminidase</fullName>
    </alternativeName>
    <alternativeName>
        <fullName evidence="10">N-acetyl-beta-glucosaminidase</fullName>
    </alternativeName>
</protein>
<feature type="binding site" evidence="10">
    <location>
        <position position="135"/>
    </location>
    <ligand>
        <name>substrate</name>
    </ligand>
</feature>
<evidence type="ECO:0000256" key="9">
    <source>
        <dbReference type="ARBA" id="ARBA00023316"/>
    </source>
</evidence>
<dbReference type="InterPro" id="IPR017853">
    <property type="entry name" value="GH"/>
</dbReference>
<feature type="domain" description="Glycoside hydrolase family 3 N-terminal" evidence="11">
    <location>
        <begin position="12"/>
        <end position="289"/>
    </location>
</feature>
<proteinExistence type="inferred from homology"/>
<dbReference type="EC" id="3.2.1.52" evidence="10"/>
<dbReference type="InterPro" id="IPR022956">
    <property type="entry name" value="Beta_hexosaminidase_bac"/>
</dbReference>
<evidence type="ECO:0000259" key="11">
    <source>
        <dbReference type="Pfam" id="PF00933"/>
    </source>
</evidence>
<keyword evidence="3 10" id="KW-0132">Cell division</keyword>
<dbReference type="InterPro" id="IPR001764">
    <property type="entry name" value="Glyco_hydro_3_N"/>
</dbReference>
<name>A0ABS7EJR9_9GAMM</name>
<dbReference type="GO" id="GO:0004563">
    <property type="term" value="F:beta-N-acetylhexosaminidase activity"/>
    <property type="evidence" value="ECO:0007669"/>
    <property type="project" value="UniProtKB-EC"/>
</dbReference>
<comment type="function">
    <text evidence="10">Plays a role in peptidoglycan recycling by cleaving the terminal beta-1,4-linked N-acetylglucosamine (GlcNAc) from peptide-linked peptidoglycan fragments, giving rise to free GlcNAc, anhydro-N-acetylmuramic acid and anhydro-N-acetylmuramic acid-linked peptides.</text>
</comment>
<feature type="active site" description="Proton donor/acceptor" evidence="10">
    <location>
        <position position="178"/>
    </location>
</feature>
<dbReference type="Gene3D" id="3.20.20.300">
    <property type="entry name" value="Glycoside hydrolase, family 3, N-terminal domain"/>
    <property type="match status" value="1"/>
</dbReference>
<comment type="caution">
    <text evidence="12">The sequence shown here is derived from an EMBL/GenBank/DDBJ whole genome shotgun (WGS) entry which is preliminary data.</text>
</comment>
<keyword evidence="2 10" id="KW-0963">Cytoplasm</keyword>
<comment type="similarity">
    <text evidence="10">Belongs to the glycosyl hydrolase 3 family. NagZ subfamily.</text>
</comment>
<dbReference type="RefSeq" id="WP_220105223.1">
    <property type="nucleotide sequence ID" value="NZ_JAHZSS010000025.1"/>
</dbReference>
<comment type="subcellular location">
    <subcellularLocation>
        <location evidence="10">Cytoplasm</location>
    </subcellularLocation>
</comment>
<keyword evidence="6 10" id="KW-0573">Peptidoglycan synthesis</keyword>